<dbReference type="AlphaFoldDB" id="A0A6J4JEA9"/>
<gene>
    <name evidence="2" type="ORF">AVDCRST_MAG93-2803</name>
</gene>
<protein>
    <recommendedName>
        <fullName evidence="1">Tc1-like transposase DDE domain-containing protein</fullName>
    </recommendedName>
</protein>
<dbReference type="InterPro" id="IPR047655">
    <property type="entry name" value="Transpos_IS630-like"/>
</dbReference>
<dbReference type="InterPro" id="IPR036397">
    <property type="entry name" value="RNaseH_sf"/>
</dbReference>
<name>A0A6J4JEA9_9CHLR</name>
<dbReference type="NCBIfam" id="NF033545">
    <property type="entry name" value="transpos_IS630"/>
    <property type="match status" value="1"/>
</dbReference>
<dbReference type="Pfam" id="PF13358">
    <property type="entry name" value="DDE_3"/>
    <property type="match status" value="1"/>
</dbReference>
<dbReference type="InterPro" id="IPR038717">
    <property type="entry name" value="Tc1-like_DDE_dom"/>
</dbReference>
<dbReference type="EMBL" id="CADCTR010000963">
    <property type="protein sequence ID" value="CAA9274335.1"/>
    <property type="molecule type" value="Genomic_DNA"/>
</dbReference>
<dbReference type="Gene3D" id="3.30.420.10">
    <property type="entry name" value="Ribonuclease H-like superfamily/Ribonuclease H"/>
    <property type="match status" value="1"/>
</dbReference>
<sequence>MDETRLGLHTVRRRRITLRGVKPVGVHQQRFENLYVYGAIAPASGDSLFALAKTMTSEKFQMFLNQFAEAHAETLNVLLLDNSGTHTAKTLVVPANVILLFQEPYAPELNPAERVWRTLKDALAWERWTCLADLQDRLLELIGSWSDEMLQSLTSYPYIMAALSALST</sequence>
<evidence type="ECO:0000259" key="1">
    <source>
        <dbReference type="Pfam" id="PF13358"/>
    </source>
</evidence>
<dbReference type="InterPro" id="IPR012337">
    <property type="entry name" value="RNaseH-like_sf"/>
</dbReference>
<feature type="domain" description="Tc1-like transposase DDE" evidence="1">
    <location>
        <begin position="1"/>
        <end position="134"/>
    </location>
</feature>
<proteinExistence type="predicted"/>
<accession>A0A6J4JEA9</accession>
<reference evidence="2" key="1">
    <citation type="submission" date="2020-02" db="EMBL/GenBank/DDBJ databases">
        <authorList>
            <person name="Meier V. D."/>
        </authorList>
    </citation>
    <scope>NUCLEOTIDE SEQUENCE</scope>
    <source>
        <strain evidence="2">AVDCRST_MAG93</strain>
    </source>
</reference>
<organism evidence="2">
    <name type="scientific">uncultured Chloroflexia bacterium</name>
    <dbReference type="NCBI Taxonomy" id="1672391"/>
    <lineage>
        <taxon>Bacteria</taxon>
        <taxon>Bacillati</taxon>
        <taxon>Chloroflexota</taxon>
        <taxon>Chloroflexia</taxon>
        <taxon>environmental samples</taxon>
    </lineage>
</organism>
<dbReference type="GO" id="GO:0003676">
    <property type="term" value="F:nucleic acid binding"/>
    <property type="evidence" value="ECO:0007669"/>
    <property type="project" value="InterPro"/>
</dbReference>
<evidence type="ECO:0000313" key="2">
    <source>
        <dbReference type="EMBL" id="CAA9274335.1"/>
    </source>
</evidence>
<dbReference type="SUPFAM" id="SSF53098">
    <property type="entry name" value="Ribonuclease H-like"/>
    <property type="match status" value="1"/>
</dbReference>